<evidence type="ECO:0000313" key="5">
    <source>
        <dbReference type="EMBL" id="WJZ88485.1"/>
    </source>
</evidence>
<comment type="subunit">
    <text evidence="2 4">Homodimer.</text>
</comment>
<evidence type="ECO:0000256" key="4">
    <source>
        <dbReference type="RuleBase" id="RU363099"/>
    </source>
</evidence>
<keyword evidence="6" id="KW-1185">Reference proteome</keyword>
<dbReference type="Pfam" id="PF03018">
    <property type="entry name" value="Dirigent"/>
    <property type="match status" value="1"/>
</dbReference>
<feature type="signal peptide" evidence="4">
    <location>
        <begin position="1"/>
        <end position="29"/>
    </location>
</feature>
<dbReference type="InterPro" id="IPR044859">
    <property type="entry name" value="Allene_oxi_cyc_Dirigent"/>
</dbReference>
<reference evidence="5 6" key="1">
    <citation type="journal article" date="2023" name="Hortic Res">
        <title>The complete reference genome for grapevine (Vitis vinifera L.) genetics and breeding.</title>
        <authorList>
            <person name="Shi X."/>
            <person name="Cao S."/>
            <person name="Wang X."/>
            <person name="Huang S."/>
            <person name="Wang Y."/>
            <person name="Liu Z."/>
            <person name="Liu W."/>
            <person name="Leng X."/>
            <person name="Peng Y."/>
            <person name="Wang N."/>
            <person name="Wang Y."/>
            <person name="Ma Z."/>
            <person name="Xu X."/>
            <person name="Zhang F."/>
            <person name="Xue H."/>
            <person name="Zhong H."/>
            <person name="Wang Y."/>
            <person name="Zhang K."/>
            <person name="Velt A."/>
            <person name="Avia K."/>
            <person name="Holtgrawe D."/>
            <person name="Grimplet J."/>
            <person name="Matus J.T."/>
            <person name="Ware D."/>
            <person name="Wu X."/>
            <person name="Wang H."/>
            <person name="Liu C."/>
            <person name="Fang Y."/>
            <person name="Rustenholz C."/>
            <person name="Cheng Z."/>
            <person name="Xiao H."/>
            <person name="Zhou Y."/>
        </authorList>
    </citation>
    <scope>NUCLEOTIDE SEQUENCE [LARGE SCALE GENOMIC DNA]</scope>
    <source>
        <strain evidence="6">cv. Pinot noir / PN40024</strain>
        <tissue evidence="5">Leaf</tissue>
    </source>
</reference>
<gene>
    <name evidence="5" type="ORF">VitviT2T_007779</name>
</gene>
<accession>A0ABY9BZX0</accession>
<comment type="function">
    <text evidence="4">Dirigent proteins impart stereoselectivity on the phenoxy radical-coupling reaction, yielding optically active lignans from two molecules of coniferyl alcohol in the biosynthesis of lignans, flavonolignans, and alkaloids and thus plays a central role in plant secondary metabolism.</text>
</comment>
<dbReference type="PANTHER" id="PTHR21495">
    <property type="entry name" value="NUCLEOPORIN-RELATED"/>
    <property type="match status" value="1"/>
</dbReference>
<evidence type="ECO:0000256" key="1">
    <source>
        <dbReference type="ARBA" id="ARBA00010746"/>
    </source>
</evidence>
<comment type="subcellular location">
    <subcellularLocation>
        <location evidence="4">Secreted</location>
        <location evidence="4">Extracellular space</location>
        <location evidence="4">Apoplast</location>
    </subcellularLocation>
</comment>
<evidence type="ECO:0000256" key="2">
    <source>
        <dbReference type="ARBA" id="ARBA00011738"/>
    </source>
</evidence>
<comment type="similarity">
    <text evidence="1 4">Belongs to the plant dirigent protein family.</text>
</comment>
<protein>
    <recommendedName>
        <fullName evidence="4">Dirigent protein</fullName>
    </recommendedName>
</protein>
<dbReference type="Gene3D" id="2.40.480.10">
    <property type="entry name" value="Allene oxide cyclase-like"/>
    <property type="match status" value="1"/>
</dbReference>
<evidence type="ECO:0000313" key="6">
    <source>
        <dbReference type="Proteomes" id="UP001227230"/>
    </source>
</evidence>
<dbReference type="EMBL" id="CP126653">
    <property type="protein sequence ID" value="WJZ88485.1"/>
    <property type="molecule type" value="Genomic_DNA"/>
</dbReference>
<sequence length="195" mass="21597">MAKALLISPSYFIFLVFLIFSYATIPVFGEEYSYVKTIDLEKMNLPKEKVTHFQLYWQDVVSGSNATSVTVIEALTLNNSSPYFGMVNIIDNSLTVGPNMSSKTVGKAQGLYASTGQEDASLLMVMNFAFTDGKYNGSTFTVLGRNNVNAEVREMPIIGGSGLFRFARGYALASTYSFYDNGDATIEYNCYVIHY</sequence>
<evidence type="ECO:0000256" key="3">
    <source>
        <dbReference type="ARBA" id="ARBA00022525"/>
    </source>
</evidence>
<organism evidence="5 6">
    <name type="scientific">Vitis vinifera</name>
    <name type="common">Grape</name>
    <dbReference type="NCBI Taxonomy" id="29760"/>
    <lineage>
        <taxon>Eukaryota</taxon>
        <taxon>Viridiplantae</taxon>
        <taxon>Streptophyta</taxon>
        <taxon>Embryophyta</taxon>
        <taxon>Tracheophyta</taxon>
        <taxon>Spermatophyta</taxon>
        <taxon>Magnoliopsida</taxon>
        <taxon>eudicotyledons</taxon>
        <taxon>Gunneridae</taxon>
        <taxon>Pentapetalae</taxon>
        <taxon>rosids</taxon>
        <taxon>Vitales</taxon>
        <taxon>Vitaceae</taxon>
        <taxon>Viteae</taxon>
        <taxon>Vitis</taxon>
    </lineage>
</organism>
<keyword evidence="4" id="KW-0732">Signal</keyword>
<dbReference type="InterPro" id="IPR004265">
    <property type="entry name" value="Dirigent"/>
</dbReference>
<feature type="chain" id="PRO_5044971758" description="Dirigent protein" evidence="4">
    <location>
        <begin position="30"/>
        <end position="195"/>
    </location>
</feature>
<keyword evidence="3 4" id="KW-0964">Secreted</keyword>
<keyword evidence="4" id="KW-0052">Apoplast</keyword>
<name>A0ABY9BZX0_VITVI</name>
<dbReference type="Proteomes" id="UP001227230">
    <property type="component" value="Chromosome 6"/>
</dbReference>
<proteinExistence type="inferred from homology"/>